<proteinExistence type="predicted"/>
<sequence>MLLGSLRRLGIHKKMELKLKWSKHHERQQKCLTMPLRNAYLSSKLFAKDDDGTSKNSLWHHNIKTRASDLKSVGWVTK</sequence>
<protein>
    <submittedName>
        <fullName evidence="1">Uncharacterized protein</fullName>
    </submittedName>
</protein>
<accession>A0AAV4EPD4</accession>
<evidence type="ECO:0000313" key="2">
    <source>
        <dbReference type="Proteomes" id="UP000762676"/>
    </source>
</evidence>
<keyword evidence="2" id="KW-1185">Reference proteome</keyword>
<dbReference type="AlphaFoldDB" id="A0AAV4EPD4"/>
<evidence type="ECO:0000313" key="1">
    <source>
        <dbReference type="EMBL" id="GFR62298.1"/>
    </source>
</evidence>
<gene>
    <name evidence="1" type="ORF">ElyMa_000127000</name>
</gene>
<organism evidence="1 2">
    <name type="scientific">Elysia marginata</name>
    <dbReference type="NCBI Taxonomy" id="1093978"/>
    <lineage>
        <taxon>Eukaryota</taxon>
        <taxon>Metazoa</taxon>
        <taxon>Spiralia</taxon>
        <taxon>Lophotrochozoa</taxon>
        <taxon>Mollusca</taxon>
        <taxon>Gastropoda</taxon>
        <taxon>Heterobranchia</taxon>
        <taxon>Euthyneura</taxon>
        <taxon>Panpulmonata</taxon>
        <taxon>Sacoglossa</taxon>
        <taxon>Placobranchoidea</taxon>
        <taxon>Plakobranchidae</taxon>
        <taxon>Elysia</taxon>
    </lineage>
</organism>
<dbReference type="Proteomes" id="UP000762676">
    <property type="component" value="Unassembled WGS sequence"/>
</dbReference>
<reference evidence="1 2" key="1">
    <citation type="journal article" date="2021" name="Elife">
        <title>Chloroplast acquisition without the gene transfer in kleptoplastic sea slugs, Plakobranchus ocellatus.</title>
        <authorList>
            <person name="Maeda T."/>
            <person name="Takahashi S."/>
            <person name="Yoshida T."/>
            <person name="Shimamura S."/>
            <person name="Takaki Y."/>
            <person name="Nagai Y."/>
            <person name="Toyoda A."/>
            <person name="Suzuki Y."/>
            <person name="Arimoto A."/>
            <person name="Ishii H."/>
            <person name="Satoh N."/>
            <person name="Nishiyama T."/>
            <person name="Hasebe M."/>
            <person name="Maruyama T."/>
            <person name="Minagawa J."/>
            <person name="Obokata J."/>
            <person name="Shigenobu S."/>
        </authorList>
    </citation>
    <scope>NUCLEOTIDE SEQUENCE [LARGE SCALE GENOMIC DNA]</scope>
</reference>
<name>A0AAV4EPD4_9GAST</name>
<dbReference type="EMBL" id="BMAT01000236">
    <property type="protein sequence ID" value="GFR62298.1"/>
    <property type="molecule type" value="Genomic_DNA"/>
</dbReference>
<comment type="caution">
    <text evidence="1">The sequence shown here is derived from an EMBL/GenBank/DDBJ whole genome shotgun (WGS) entry which is preliminary data.</text>
</comment>